<dbReference type="PANTHER" id="PTHR30537:SF74">
    <property type="entry name" value="HTH-TYPE TRANSCRIPTIONAL REGULATOR TRPI"/>
    <property type="match status" value="1"/>
</dbReference>
<keyword evidence="4" id="KW-0804">Transcription</keyword>
<evidence type="ECO:0000256" key="1">
    <source>
        <dbReference type="ARBA" id="ARBA00009437"/>
    </source>
</evidence>
<comment type="caution">
    <text evidence="6">The sequence shown here is derived from an EMBL/GenBank/DDBJ whole genome shotgun (WGS) entry which is preliminary data.</text>
</comment>
<protein>
    <submittedName>
        <fullName evidence="6">LysR substrate-binding domain-containing protein</fullName>
    </submittedName>
</protein>
<dbReference type="PRINTS" id="PR00039">
    <property type="entry name" value="HTHLYSR"/>
</dbReference>
<accession>A0AA41Z389</accession>
<dbReference type="FunFam" id="1.10.10.10:FF:000001">
    <property type="entry name" value="LysR family transcriptional regulator"/>
    <property type="match status" value="1"/>
</dbReference>
<dbReference type="InterPro" id="IPR036390">
    <property type="entry name" value="WH_DNA-bd_sf"/>
</dbReference>
<dbReference type="RefSeq" id="WP_265267271.1">
    <property type="nucleotide sequence ID" value="NZ_JANFAV010000001.1"/>
</dbReference>
<dbReference type="Pfam" id="PF00126">
    <property type="entry name" value="HTH_1"/>
    <property type="match status" value="1"/>
</dbReference>
<dbReference type="InterPro" id="IPR036388">
    <property type="entry name" value="WH-like_DNA-bd_sf"/>
</dbReference>
<feature type="domain" description="HTH lysR-type" evidence="5">
    <location>
        <begin position="10"/>
        <end position="67"/>
    </location>
</feature>
<dbReference type="PROSITE" id="PS50931">
    <property type="entry name" value="HTH_LYSR"/>
    <property type="match status" value="1"/>
</dbReference>
<evidence type="ECO:0000313" key="7">
    <source>
        <dbReference type="Proteomes" id="UP001165565"/>
    </source>
</evidence>
<proteinExistence type="inferred from homology"/>
<keyword evidence="3" id="KW-0238">DNA-binding</keyword>
<dbReference type="Gene3D" id="3.40.190.10">
    <property type="entry name" value="Periplasmic binding protein-like II"/>
    <property type="match status" value="2"/>
</dbReference>
<reference evidence="6" key="1">
    <citation type="submission" date="2022-06" db="EMBL/GenBank/DDBJ databases">
        <title>Sphingomonas sp. nov. isolated from rhizosphere soil of tomato.</title>
        <authorList>
            <person name="Dong H."/>
            <person name="Gao R."/>
        </authorList>
    </citation>
    <scope>NUCLEOTIDE SEQUENCE</scope>
    <source>
        <strain evidence="6">MMSM24</strain>
    </source>
</reference>
<gene>
    <name evidence="6" type="ORF">NEE01_00330</name>
</gene>
<evidence type="ECO:0000256" key="2">
    <source>
        <dbReference type="ARBA" id="ARBA00023015"/>
    </source>
</evidence>
<dbReference type="InterPro" id="IPR058163">
    <property type="entry name" value="LysR-type_TF_proteobact-type"/>
</dbReference>
<comment type="similarity">
    <text evidence="1">Belongs to the LysR transcriptional regulatory family.</text>
</comment>
<dbReference type="Pfam" id="PF03466">
    <property type="entry name" value="LysR_substrate"/>
    <property type="match status" value="1"/>
</dbReference>
<keyword evidence="7" id="KW-1185">Reference proteome</keyword>
<dbReference type="Proteomes" id="UP001165565">
    <property type="component" value="Unassembled WGS sequence"/>
</dbReference>
<dbReference type="GO" id="GO:0006351">
    <property type="term" value="P:DNA-templated transcription"/>
    <property type="evidence" value="ECO:0007669"/>
    <property type="project" value="TreeGrafter"/>
</dbReference>
<dbReference type="Gene3D" id="1.10.10.10">
    <property type="entry name" value="Winged helix-like DNA-binding domain superfamily/Winged helix DNA-binding domain"/>
    <property type="match status" value="1"/>
</dbReference>
<dbReference type="SUPFAM" id="SSF46785">
    <property type="entry name" value="Winged helix' DNA-binding domain"/>
    <property type="match status" value="1"/>
</dbReference>
<organism evidence="6 7">
    <name type="scientific">Sphingomonas lycopersici</name>
    <dbReference type="NCBI Taxonomy" id="2951807"/>
    <lineage>
        <taxon>Bacteria</taxon>
        <taxon>Pseudomonadati</taxon>
        <taxon>Pseudomonadota</taxon>
        <taxon>Alphaproteobacteria</taxon>
        <taxon>Sphingomonadales</taxon>
        <taxon>Sphingomonadaceae</taxon>
        <taxon>Sphingomonas</taxon>
    </lineage>
</organism>
<dbReference type="InterPro" id="IPR005119">
    <property type="entry name" value="LysR_subst-bd"/>
</dbReference>
<dbReference type="SUPFAM" id="SSF53850">
    <property type="entry name" value="Periplasmic binding protein-like II"/>
    <property type="match status" value="1"/>
</dbReference>
<evidence type="ECO:0000256" key="4">
    <source>
        <dbReference type="ARBA" id="ARBA00023163"/>
    </source>
</evidence>
<dbReference type="PANTHER" id="PTHR30537">
    <property type="entry name" value="HTH-TYPE TRANSCRIPTIONAL REGULATOR"/>
    <property type="match status" value="1"/>
</dbReference>
<dbReference type="GO" id="GO:0003700">
    <property type="term" value="F:DNA-binding transcription factor activity"/>
    <property type="evidence" value="ECO:0007669"/>
    <property type="project" value="InterPro"/>
</dbReference>
<keyword evidence="2" id="KW-0805">Transcription regulation</keyword>
<dbReference type="GO" id="GO:0043565">
    <property type="term" value="F:sequence-specific DNA binding"/>
    <property type="evidence" value="ECO:0007669"/>
    <property type="project" value="TreeGrafter"/>
</dbReference>
<evidence type="ECO:0000256" key="3">
    <source>
        <dbReference type="ARBA" id="ARBA00023125"/>
    </source>
</evidence>
<dbReference type="AlphaFoldDB" id="A0AA41Z389"/>
<evidence type="ECO:0000313" key="6">
    <source>
        <dbReference type="EMBL" id="MCW6533220.1"/>
    </source>
</evidence>
<sequence length="296" mass="33511">MFQRMGVHLPSITALLAFESVARLKSVTAAARELCRTQSAISRQISTLEEQLGVRLFNRVKQQLLLTDQGARYHRDVCRILEDLYECTVSLSPQRKTRRSLCLSVGASFSDRWLIQRLPGFSALHPDIDISMSIARTLSDLEMERVDILIGTRLESGIETRNEPLITERLVLVRLPGRFSVLDEHTPIVQHALRKGDWPRYLAARHGGKAPLFGSLALDRFSAIIHAVVMGSGIALVPDFMVRTELEDRTLQQLDPEPFLTGFTYDLSFPTKRSRNKAVDDFVTWIREQAAPFEPN</sequence>
<dbReference type="InterPro" id="IPR000847">
    <property type="entry name" value="LysR_HTH_N"/>
</dbReference>
<evidence type="ECO:0000259" key="5">
    <source>
        <dbReference type="PROSITE" id="PS50931"/>
    </source>
</evidence>
<name>A0AA41Z389_9SPHN</name>
<dbReference type="EMBL" id="JANFAV010000001">
    <property type="protein sequence ID" value="MCW6533220.1"/>
    <property type="molecule type" value="Genomic_DNA"/>
</dbReference>